<evidence type="ECO:0000256" key="2">
    <source>
        <dbReference type="ARBA" id="ARBA00022729"/>
    </source>
</evidence>
<keyword evidence="6" id="KW-1185">Reference proteome</keyword>
<reference evidence="5 6" key="1">
    <citation type="submission" date="2021-06" db="EMBL/GenBank/DDBJ databases">
        <title>A haploid diamondback moth (Plutella xylostella L.) genome assembly resolves 31 chromosomes and identifies a diamide resistance mutation.</title>
        <authorList>
            <person name="Ward C.M."/>
            <person name="Perry K.D."/>
            <person name="Baker G."/>
            <person name="Powis K."/>
            <person name="Heckel D.G."/>
            <person name="Baxter S.W."/>
        </authorList>
    </citation>
    <scope>NUCLEOTIDE SEQUENCE [LARGE SCALE GENOMIC DNA]</scope>
    <source>
        <strain evidence="5 6">LV</strain>
        <tissue evidence="5">Single pupa</tissue>
    </source>
</reference>
<evidence type="ECO:0000256" key="1">
    <source>
        <dbReference type="ARBA" id="ARBA00022460"/>
    </source>
</evidence>
<organism evidence="5 6">
    <name type="scientific">Plutella xylostella</name>
    <name type="common">Diamondback moth</name>
    <name type="synonym">Plutella maculipennis</name>
    <dbReference type="NCBI Taxonomy" id="51655"/>
    <lineage>
        <taxon>Eukaryota</taxon>
        <taxon>Metazoa</taxon>
        <taxon>Ecdysozoa</taxon>
        <taxon>Arthropoda</taxon>
        <taxon>Hexapoda</taxon>
        <taxon>Insecta</taxon>
        <taxon>Pterygota</taxon>
        <taxon>Neoptera</taxon>
        <taxon>Endopterygota</taxon>
        <taxon>Lepidoptera</taxon>
        <taxon>Glossata</taxon>
        <taxon>Ditrysia</taxon>
        <taxon>Yponomeutoidea</taxon>
        <taxon>Plutellidae</taxon>
        <taxon>Plutella</taxon>
    </lineage>
</organism>
<dbReference type="PANTHER" id="PTHR12236:SF86">
    <property type="entry name" value="CCP84AC-RELATED"/>
    <property type="match status" value="1"/>
</dbReference>
<sequence>MASKFIVFSCLVAMARAGAVVAGAVAAPLVAAPAPLVAAPVAARLEEFEHPQYSYGYQVSDHITGDYKEQSEQRDGDFVSGRYSLVEPDGASRRVVEYASDPVNGFQAVVRNEPLVVAAPAVVEPARIAAAPVAPARLAAPVVAPAPARLTAAYPALAAAYPAPAARYFAAAPVASPFARLTAAYPYRFAPAASVVAV</sequence>
<dbReference type="Proteomes" id="UP000823941">
    <property type="component" value="Chromosome 7"/>
</dbReference>
<feature type="chain" id="PRO_5046379525" description="Cuticle protein" evidence="4">
    <location>
        <begin position="18"/>
        <end position="198"/>
    </location>
</feature>
<proteinExistence type="predicted"/>
<dbReference type="Pfam" id="PF00379">
    <property type="entry name" value="Chitin_bind_4"/>
    <property type="match status" value="1"/>
</dbReference>
<evidence type="ECO:0000256" key="3">
    <source>
        <dbReference type="PROSITE-ProRule" id="PRU00497"/>
    </source>
</evidence>
<keyword evidence="2 4" id="KW-0732">Signal</keyword>
<comment type="caution">
    <text evidence="5">The sequence shown here is derived from an EMBL/GenBank/DDBJ whole genome shotgun (WGS) entry which is preliminary data.</text>
</comment>
<protein>
    <recommendedName>
        <fullName evidence="7">Cuticle protein</fullName>
    </recommendedName>
</protein>
<evidence type="ECO:0000256" key="4">
    <source>
        <dbReference type="SAM" id="SignalP"/>
    </source>
</evidence>
<dbReference type="PROSITE" id="PS51155">
    <property type="entry name" value="CHIT_BIND_RR_2"/>
    <property type="match status" value="1"/>
</dbReference>
<dbReference type="EMBL" id="JAHIBW010000007">
    <property type="protein sequence ID" value="KAG7309212.1"/>
    <property type="molecule type" value="Genomic_DNA"/>
</dbReference>
<evidence type="ECO:0000313" key="5">
    <source>
        <dbReference type="EMBL" id="KAG7309212.1"/>
    </source>
</evidence>
<keyword evidence="1 3" id="KW-0193">Cuticle</keyword>
<dbReference type="InterPro" id="IPR000618">
    <property type="entry name" value="Insect_cuticle"/>
</dbReference>
<evidence type="ECO:0000313" key="6">
    <source>
        <dbReference type="Proteomes" id="UP000823941"/>
    </source>
</evidence>
<name>A0ABQ7QVY8_PLUXY</name>
<evidence type="ECO:0008006" key="7">
    <source>
        <dbReference type="Google" id="ProtNLM"/>
    </source>
</evidence>
<feature type="signal peptide" evidence="4">
    <location>
        <begin position="1"/>
        <end position="17"/>
    </location>
</feature>
<dbReference type="PANTHER" id="PTHR12236">
    <property type="entry name" value="STRUCTURAL CONTITUENT OF CUTICLE"/>
    <property type="match status" value="1"/>
</dbReference>
<dbReference type="InterPro" id="IPR051217">
    <property type="entry name" value="Insect_Cuticle_Struc_Prot"/>
</dbReference>
<gene>
    <name evidence="5" type="ORF">JYU34_005139</name>
</gene>
<accession>A0ABQ7QVY8</accession>